<dbReference type="InParanoid" id="D8SBP6"/>
<feature type="compositionally biased region" description="Basic and acidic residues" evidence="1">
    <location>
        <begin position="1"/>
        <end position="15"/>
    </location>
</feature>
<organism evidence="5">
    <name type="scientific">Selaginella moellendorffii</name>
    <name type="common">Spikemoss</name>
    <dbReference type="NCBI Taxonomy" id="88036"/>
    <lineage>
        <taxon>Eukaryota</taxon>
        <taxon>Viridiplantae</taxon>
        <taxon>Streptophyta</taxon>
        <taxon>Embryophyta</taxon>
        <taxon>Tracheophyta</taxon>
        <taxon>Lycopodiopsida</taxon>
        <taxon>Selaginellales</taxon>
        <taxon>Selaginellaceae</taxon>
        <taxon>Selaginella</taxon>
    </lineage>
</organism>
<dbReference type="EMBL" id="GL377679">
    <property type="protein sequence ID" value="EFJ07816.1"/>
    <property type="molecule type" value="Genomic_DNA"/>
</dbReference>
<dbReference type="Pfam" id="PF01661">
    <property type="entry name" value="Macro"/>
    <property type="match status" value="1"/>
</dbReference>
<evidence type="ECO:0000313" key="3">
    <source>
        <dbReference type="EMBL" id="EFJ07816.1"/>
    </source>
</evidence>
<dbReference type="EMBL" id="GL377610">
    <property type="protein sequence ID" value="EFJ18292.1"/>
    <property type="molecule type" value="Genomic_DNA"/>
</dbReference>
<evidence type="ECO:0000313" key="4">
    <source>
        <dbReference type="EMBL" id="EFJ18292.1"/>
    </source>
</evidence>
<proteinExistence type="predicted"/>
<gene>
    <name evidence="4" type="ORF">SELMODRAFT_113024</name>
    <name evidence="3" type="ORF">SELMODRAFT_132899</name>
</gene>
<dbReference type="InterPro" id="IPR043472">
    <property type="entry name" value="Macro_dom-like"/>
</dbReference>
<sequence length="223" mass="24659">MRPDGLPHKRPHFDNWQRSPPVSTEPPKPPEPLTGGVKYKLSDHCTLVMWKGDIVIWHVDGQTDAIVAPANKKVNAGLGINGAIHRAAGPRLADAGAKLPDMAPQGVKCVIGAAVVTRAFNLKVSRVIHAVAPVYQERDDASPRDLNSAYRSALELANREGVKYICFAAMSCGLYGYPYDEAAEIALTQCLRNHGDIREVHFVLKEQDYYDTWLDEAKRIFKC</sequence>
<dbReference type="PROSITE" id="PS51154">
    <property type="entry name" value="MACRO"/>
    <property type="match status" value="1"/>
</dbReference>
<dbReference type="Proteomes" id="UP000001514">
    <property type="component" value="Unassembled WGS sequence"/>
</dbReference>
<dbReference type="PANTHER" id="PTHR11106">
    <property type="entry name" value="GANGLIOSIDE INDUCED DIFFERENTIATION ASSOCIATED PROTEIN 2-RELATED"/>
    <property type="match status" value="1"/>
</dbReference>
<evidence type="ECO:0000259" key="2">
    <source>
        <dbReference type="PROSITE" id="PS51154"/>
    </source>
</evidence>
<dbReference type="KEGG" id="smo:SELMODRAFT_113024"/>
<accession>D8SBP6</accession>
<dbReference type="eggNOG" id="KOG2633">
    <property type="taxonomic scope" value="Eukaryota"/>
</dbReference>
<evidence type="ECO:0000313" key="5">
    <source>
        <dbReference type="Proteomes" id="UP000001514"/>
    </source>
</evidence>
<dbReference type="Gene3D" id="3.40.220.10">
    <property type="entry name" value="Leucine Aminopeptidase, subunit E, domain 1"/>
    <property type="match status" value="1"/>
</dbReference>
<keyword evidence="5" id="KW-1185">Reference proteome</keyword>
<evidence type="ECO:0000256" key="1">
    <source>
        <dbReference type="SAM" id="MobiDB-lite"/>
    </source>
</evidence>
<reference evidence="4 5" key="1">
    <citation type="journal article" date="2011" name="Science">
        <title>The Selaginella genome identifies genetic changes associated with the evolution of vascular plants.</title>
        <authorList>
            <person name="Banks J.A."/>
            <person name="Nishiyama T."/>
            <person name="Hasebe M."/>
            <person name="Bowman J.L."/>
            <person name="Gribskov M."/>
            <person name="dePamphilis C."/>
            <person name="Albert V.A."/>
            <person name="Aono N."/>
            <person name="Aoyama T."/>
            <person name="Ambrose B.A."/>
            <person name="Ashton N.W."/>
            <person name="Axtell M.J."/>
            <person name="Barker E."/>
            <person name="Barker M.S."/>
            <person name="Bennetzen J.L."/>
            <person name="Bonawitz N.D."/>
            <person name="Chapple C."/>
            <person name="Cheng C."/>
            <person name="Correa L.G."/>
            <person name="Dacre M."/>
            <person name="DeBarry J."/>
            <person name="Dreyer I."/>
            <person name="Elias M."/>
            <person name="Engstrom E.M."/>
            <person name="Estelle M."/>
            <person name="Feng L."/>
            <person name="Finet C."/>
            <person name="Floyd S.K."/>
            <person name="Frommer W.B."/>
            <person name="Fujita T."/>
            <person name="Gramzow L."/>
            <person name="Gutensohn M."/>
            <person name="Harholt J."/>
            <person name="Hattori M."/>
            <person name="Heyl A."/>
            <person name="Hirai T."/>
            <person name="Hiwatashi Y."/>
            <person name="Ishikawa M."/>
            <person name="Iwata M."/>
            <person name="Karol K.G."/>
            <person name="Koehler B."/>
            <person name="Kolukisaoglu U."/>
            <person name="Kubo M."/>
            <person name="Kurata T."/>
            <person name="Lalonde S."/>
            <person name="Li K."/>
            <person name="Li Y."/>
            <person name="Litt A."/>
            <person name="Lyons E."/>
            <person name="Manning G."/>
            <person name="Maruyama T."/>
            <person name="Michael T.P."/>
            <person name="Mikami K."/>
            <person name="Miyazaki S."/>
            <person name="Morinaga S."/>
            <person name="Murata T."/>
            <person name="Mueller-Roeber B."/>
            <person name="Nelson D.R."/>
            <person name="Obara M."/>
            <person name="Oguri Y."/>
            <person name="Olmstead R.G."/>
            <person name="Onodera N."/>
            <person name="Petersen B.L."/>
            <person name="Pils B."/>
            <person name="Prigge M."/>
            <person name="Rensing S.A."/>
            <person name="Riano-Pachon D.M."/>
            <person name="Roberts A.W."/>
            <person name="Sato Y."/>
            <person name="Scheller H.V."/>
            <person name="Schulz B."/>
            <person name="Schulz C."/>
            <person name="Shakirov E.V."/>
            <person name="Shibagaki N."/>
            <person name="Shinohara N."/>
            <person name="Shippen D.E."/>
            <person name="Soerensen I."/>
            <person name="Sotooka R."/>
            <person name="Sugimoto N."/>
            <person name="Sugita M."/>
            <person name="Sumikawa N."/>
            <person name="Tanurdzic M."/>
            <person name="Theissen G."/>
            <person name="Ulvskov P."/>
            <person name="Wakazuki S."/>
            <person name="Weng J.K."/>
            <person name="Willats W.W."/>
            <person name="Wipf D."/>
            <person name="Wolf P.G."/>
            <person name="Yang L."/>
            <person name="Zimmer A.D."/>
            <person name="Zhu Q."/>
            <person name="Mitros T."/>
            <person name="Hellsten U."/>
            <person name="Loque D."/>
            <person name="Otillar R."/>
            <person name="Salamov A."/>
            <person name="Schmutz J."/>
            <person name="Shapiro H."/>
            <person name="Lindquist E."/>
            <person name="Lucas S."/>
            <person name="Rokhsar D."/>
            <person name="Grigoriev I.V."/>
        </authorList>
    </citation>
    <scope>NUCLEOTIDE SEQUENCE [LARGE SCALE GENOMIC DNA]</scope>
</reference>
<feature type="compositionally biased region" description="Pro residues" evidence="1">
    <location>
        <begin position="23"/>
        <end position="32"/>
    </location>
</feature>
<protein>
    <recommendedName>
        <fullName evidence="2">Macro domain-containing protein</fullName>
    </recommendedName>
</protein>
<dbReference type="Gramene" id="EFJ18292">
    <property type="protein sequence ID" value="EFJ18292"/>
    <property type="gene ID" value="SELMODRAFT_113024"/>
</dbReference>
<dbReference type="SUPFAM" id="SSF52949">
    <property type="entry name" value="Macro domain-like"/>
    <property type="match status" value="1"/>
</dbReference>
<dbReference type="PANTHER" id="PTHR11106:SF27">
    <property type="entry name" value="MACRO DOMAIN-CONTAINING PROTEIN"/>
    <property type="match status" value="1"/>
</dbReference>
<dbReference type="AlphaFoldDB" id="D8SBP6"/>
<dbReference type="SMART" id="SM00506">
    <property type="entry name" value="A1pp"/>
    <property type="match status" value="1"/>
</dbReference>
<feature type="region of interest" description="Disordered" evidence="1">
    <location>
        <begin position="1"/>
        <end position="36"/>
    </location>
</feature>
<feature type="domain" description="Macro" evidence="2">
    <location>
        <begin position="34"/>
        <end position="221"/>
    </location>
</feature>
<dbReference type="KEGG" id="smo:SELMODRAFT_132899"/>
<name>D8SBP6_SELML</name>
<dbReference type="HOGENOM" id="CLU_046550_5_0_1"/>
<dbReference type="Gramene" id="EFJ07816">
    <property type="protein sequence ID" value="EFJ07816"/>
    <property type="gene ID" value="SELMODRAFT_132899"/>
</dbReference>
<dbReference type="InterPro" id="IPR002589">
    <property type="entry name" value="Macro_dom"/>
</dbReference>